<reference evidence="2" key="1">
    <citation type="submission" date="2011-08" db="EMBL/GenBank/DDBJ databases">
        <authorList>
            <person name="Rombauts S."/>
        </authorList>
    </citation>
    <scope>NUCLEOTIDE SEQUENCE</scope>
    <source>
        <strain evidence="2">London</strain>
    </source>
</reference>
<name>T1L6H1_TETUR</name>
<keyword evidence="2" id="KW-1185">Reference proteome</keyword>
<evidence type="ECO:0000313" key="2">
    <source>
        <dbReference type="Proteomes" id="UP000015104"/>
    </source>
</evidence>
<organism evidence="1 2">
    <name type="scientific">Tetranychus urticae</name>
    <name type="common">Two-spotted spider mite</name>
    <dbReference type="NCBI Taxonomy" id="32264"/>
    <lineage>
        <taxon>Eukaryota</taxon>
        <taxon>Metazoa</taxon>
        <taxon>Ecdysozoa</taxon>
        <taxon>Arthropoda</taxon>
        <taxon>Chelicerata</taxon>
        <taxon>Arachnida</taxon>
        <taxon>Acari</taxon>
        <taxon>Acariformes</taxon>
        <taxon>Trombidiformes</taxon>
        <taxon>Prostigmata</taxon>
        <taxon>Eleutherengona</taxon>
        <taxon>Raphignathae</taxon>
        <taxon>Tetranychoidea</taxon>
        <taxon>Tetranychidae</taxon>
        <taxon>Tetranychus</taxon>
    </lineage>
</organism>
<sequence length="24" mass="2785">MHNAPHPLRVWGESTFFSLLTDDN</sequence>
<dbReference type="EMBL" id="CAEY01001907">
    <property type="status" value="NOT_ANNOTATED_CDS"/>
    <property type="molecule type" value="Genomic_DNA"/>
</dbReference>
<dbReference type="AlphaFoldDB" id="T1L6H1"/>
<evidence type="ECO:0000313" key="1">
    <source>
        <dbReference type="EnsemblMetazoa" id="tetur80g00060.1"/>
    </source>
</evidence>
<dbReference type="HOGENOM" id="CLU_3421572_0_0_1"/>
<dbReference type="EnsemblMetazoa" id="tetur80g00060.1">
    <property type="protein sequence ID" value="tetur80g00060.1"/>
    <property type="gene ID" value="tetur80g00060"/>
</dbReference>
<accession>T1L6H1</accession>
<dbReference type="Proteomes" id="UP000015104">
    <property type="component" value="Unassembled WGS sequence"/>
</dbReference>
<proteinExistence type="predicted"/>
<reference evidence="1" key="2">
    <citation type="submission" date="2015-06" db="UniProtKB">
        <authorList>
            <consortium name="EnsemblMetazoa"/>
        </authorList>
    </citation>
    <scope>IDENTIFICATION</scope>
</reference>
<protein>
    <submittedName>
        <fullName evidence="1">Uncharacterized protein</fullName>
    </submittedName>
</protein>